<feature type="binding site" evidence="7">
    <location>
        <position position="164"/>
    </location>
    <ligand>
        <name>3-phosphoshikimate</name>
        <dbReference type="ChEBI" id="CHEBI:145989"/>
    </ligand>
</feature>
<dbReference type="NCBIfam" id="TIGR01356">
    <property type="entry name" value="aroA"/>
    <property type="match status" value="1"/>
</dbReference>
<comment type="subcellular location">
    <subcellularLocation>
        <location evidence="7">Cytoplasm</location>
    </subcellularLocation>
</comment>
<evidence type="ECO:0000256" key="3">
    <source>
        <dbReference type="ARBA" id="ARBA00022605"/>
    </source>
</evidence>
<feature type="binding site" evidence="7">
    <location>
        <position position="23"/>
    </location>
    <ligand>
        <name>phosphoenolpyruvate</name>
        <dbReference type="ChEBI" id="CHEBI:58702"/>
    </ligand>
</feature>
<dbReference type="HAMAP" id="MF_00210">
    <property type="entry name" value="EPSP_synth"/>
    <property type="match status" value="1"/>
</dbReference>
<keyword evidence="4 7" id="KW-0808">Transferase</keyword>
<accession>A0A4Q9KKZ2</accession>
<evidence type="ECO:0000313" key="10">
    <source>
        <dbReference type="Proteomes" id="UP000291933"/>
    </source>
</evidence>
<feature type="binding site" evidence="7">
    <location>
        <position position="192"/>
    </location>
    <ligand>
        <name>3-phosphoshikimate</name>
        <dbReference type="ChEBI" id="CHEBI:145989"/>
    </ligand>
</feature>
<feature type="binding site" evidence="7">
    <location>
        <position position="23"/>
    </location>
    <ligand>
        <name>3-phosphoshikimate</name>
        <dbReference type="ChEBI" id="CHEBI:145989"/>
    </ligand>
</feature>
<comment type="caution">
    <text evidence="9">The sequence shown here is derived from an EMBL/GenBank/DDBJ whole genome shotgun (WGS) entry which is preliminary data.</text>
</comment>
<dbReference type="InterPro" id="IPR036968">
    <property type="entry name" value="Enolpyruvate_Tfrase_sf"/>
</dbReference>
<dbReference type="InterPro" id="IPR001986">
    <property type="entry name" value="Enolpyruvate_Tfrase_dom"/>
</dbReference>
<name>A0A4Q9KKZ2_PROTD</name>
<dbReference type="CDD" id="cd01556">
    <property type="entry name" value="EPSP_synthase"/>
    <property type="match status" value="1"/>
</dbReference>
<comment type="function">
    <text evidence="7">Catalyzes the transfer of the enolpyruvyl moiety of phosphoenolpyruvate (PEP) to the 5-hydroxyl of shikimate-3-phosphate (S3P) to produce enolpyruvyl shikimate-3-phosphate and inorganic phosphate.</text>
</comment>
<dbReference type="PROSITE" id="PS00104">
    <property type="entry name" value="EPSP_SYNTHASE_1"/>
    <property type="match status" value="1"/>
</dbReference>
<comment type="catalytic activity">
    <reaction evidence="6">
        <text>3-phosphoshikimate + phosphoenolpyruvate = 5-O-(1-carboxyvinyl)-3-phosphoshikimate + phosphate</text>
        <dbReference type="Rhea" id="RHEA:21256"/>
        <dbReference type="ChEBI" id="CHEBI:43474"/>
        <dbReference type="ChEBI" id="CHEBI:57701"/>
        <dbReference type="ChEBI" id="CHEBI:58702"/>
        <dbReference type="ChEBI" id="CHEBI:145989"/>
        <dbReference type="EC" id="2.5.1.19"/>
    </reaction>
    <physiologicalReaction direction="left-to-right" evidence="6">
        <dbReference type="Rhea" id="RHEA:21257"/>
    </physiologicalReaction>
</comment>
<dbReference type="PANTHER" id="PTHR21090">
    <property type="entry name" value="AROM/DEHYDROQUINATE SYNTHASE"/>
    <property type="match status" value="1"/>
</dbReference>
<dbReference type="SUPFAM" id="SSF55205">
    <property type="entry name" value="EPT/RTPC-like"/>
    <property type="match status" value="1"/>
</dbReference>
<protein>
    <recommendedName>
        <fullName evidence="7">3-phosphoshikimate 1-carboxyvinyltransferase</fullName>
        <ecNumber evidence="7">2.5.1.19</ecNumber>
    </recommendedName>
    <alternativeName>
        <fullName evidence="7">5-enolpyruvylshikimate-3-phosphate synthase</fullName>
        <shortName evidence="7">EPSP synthase</shortName>
        <shortName evidence="7">EPSPS</shortName>
    </alternativeName>
</protein>
<evidence type="ECO:0000313" key="9">
    <source>
        <dbReference type="EMBL" id="TBT95172.1"/>
    </source>
</evidence>
<feature type="binding site" evidence="7">
    <location>
        <position position="376"/>
    </location>
    <ligand>
        <name>phosphoenolpyruvate</name>
        <dbReference type="ChEBI" id="CHEBI:58702"/>
    </ligand>
</feature>
<dbReference type="Pfam" id="PF00275">
    <property type="entry name" value="EPSP_synthase"/>
    <property type="match status" value="1"/>
</dbReference>
<feature type="binding site" evidence="7">
    <location>
        <position position="92"/>
    </location>
    <ligand>
        <name>phosphoenolpyruvate</name>
        <dbReference type="ChEBI" id="CHEBI:58702"/>
    </ligand>
</feature>
<dbReference type="GO" id="GO:0005737">
    <property type="term" value="C:cytoplasm"/>
    <property type="evidence" value="ECO:0007669"/>
    <property type="project" value="UniProtKB-SubCell"/>
</dbReference>
<feature type="binding site" evidence="7">
    <location>
        <position position="304"/>
    </location>
    <ligand>
        <name>3-phosphoshikimate</name>
        <dbReference type="ChEBI" id="CHEBI:145989"/>
    </ligand>
</feature>
<dbReference type="Proteomes" id="UP000291933">
    <property type="component" value="Unassembled WGS sequence"/>
</dbReference>
<dbReference type="OrthoDB" id="9809920at2"/>
<evidence type="ECO:0000259" key="8">
    <source>
        <dbReference type="Pfam" id="PF00275"/>
    </source>
</evidence>
<dbReference type="PANTHER" id="PTHR21090:SF5">
    <property type="entry name" value="PENTAFUNCTIONAL AROM POLYPEPTIDE"/>
    <property type="match status" value="1"/>
</dbReference>
<feature type="binding site" evidence="7">
    <location>
        <position position="331"/>
    </location>
    <ligand>
        <name>3-phosphoshikimate</name>
        <dbReference type="ChEBI" id="CHEBI:145989"/>
    </ligand>
</feature>
<feature type="binding site" evidence="7">
    <location>
        <position position="24"/>
    </location>
    <ligand>
        <name>3-phosphoshikimate</name>
        <dbReference type="ChEBI" id="CHEBI:145989"/>
    </ligand>
</feature>
<evidence type="ECO:0000256" key="7">
    <source>
        <dbReference type="HAMAP-Rule" id="MF_00210"/>
    </source>
</evidence>
<feature type="binding site" evidence="7">
    <location>
        <position position="165"/>
    </location>
    <ligand>
        <name>3-phosphoshikimate</name>
        <dbReference type="ChEBI" id="CHEBI:145989"/>
    </ligand>
</feature>
<dbReference type="InterPro" id="IPR006264">
    <property type="entry name" value="EPSP_synthase"/>
</dbReference>
<keyword evidence="7" id="KW-0963">Cytoplasm</keyword>
<feature type="domain" description="Enolpyruvate transferase" evidence="8">
    <location>
        <begin position="9"/>
        <end position="407"/>
    </location>
</feature>
<proteinExistence type="inferred from homology"/>
<comment type="caution">
    <text evidence="7">Lacks conserved residue(s) required for the propagation of feature annotation.</text>
</comment>
<dbReference type="UniPathway" id="UPA00053">
    <property type="reaction ID" value="UER00089"/>
</dbReference>
<organism evidence="9 10">
    <name type="scientific">Propioniciclava tarda</name>
    <dbReference type="NCBI Taxonomy" id="433330"/>
    <lineage>
        <taxon>Bacteria</taxon>
        <taxon>Bacillati</taxon>
        <taxon>Actinomycetota</taxon>
        <taxon>Actinomycetes</taxon>
        <taxon>Propionibacteriales</taxon>
        <taxon>Propionibacteriaceae</taxon>
        <taxon>Propioniciclava</taxon>
    </lineage>
</organism>
<dbReference type="EMBL" id="SDMR01000006">
    <property type="protein sequence ID" value="TBT95172.1"/>
    <property type="molecule type" value="Genomic_DNA"/>
</dbReference>
<dbReference type="GO" id="GO:0009423">
    <property type="term" value="P:chorismate biosynthetic process"/>
    <property type="evidence" value="ECO:0007669"/>
    <property type="project" value="UniProtKB-UniRule"/>
</dbReference>
<evidence type="ECO:0000256" key="5">
    <source>
        <dbReference type="ARBA" id="ARBA00023141"/>
    </source>
</evidence>
<feature type="binding site" evidence="7">
    <location>
        <position position="165"/>
    </location>
    <ligand>
        <name>phosphoenolpyruvate</name>
        <dbReference type="ChEBI" id="CHEBI:58702"/>
    </ligand>
</feature>
<dbReference type="PIRSF" id="PIRSF000505">
    <property type="entry name" value="EPSPS"/>
    <property type="match status" value="1"/>
</dbReference>
<dbReference type="FunFam" id="3.65.10.10:FF:000011">
    <property type="entry name" value="3-phosphoshikimate 1-carboxyvinyltransferase"/>
    <property type="match status" value="1"/>
</dbReference>
<dbReference type="GO" id="GO:0008652">
    <property type="term" value="P:amino acid biosynthetic process"/>
    <property type="evidence" value="ECO:0007669"/>
    <property type="project" value="UniProtKB-KW"/>
</dbReference>
<dbReference type="InterPro" id="IPR023193">
    <property type="entry name" value="EPSP_synthase_CS"/>
</dbReference>
<dbReference type="GO" id="GO:0003866">
    <property type="term" value="F:3-phosphoshikimate 1-carboxyvinyltransferase activity"/>
    <property type="evidence" value="ECO:0007669"/>
    <property type="project" value="UniProtKB-UniRule"/>
</dbReference>
<dbReference type="PROSITE" id="PS00885">
    <property type="entry name" value="EPSP_SYNTHASE_2"/>
    <property type="match status" value="1"/>
</dbReference>
<evidence type="ECO:0000256" key="1">
    <source>
        <dbReference type="ARBA" id="ARBA00004811"/>
    </source>
</evidence>
<keyword evidence="5 7" id="KW-0057">Aromatic amino acid biosynthesis</keyword>
<sequence length="416" mass="42413">MRRWVAPTASGPVSASVVVPGSKSATARALVLAALADGPSTLSGVLDARDPRLMQDALTSLGVSIAPAGPGVVTVTPPDRFVPADIDCGLAGTVMRFVPPIAALAEGRSRFTGDAAASARPVRPLLDALRQAGVSVDGNALPFDVLGAGSVPGGVVELDASASSQFLSALLLAGARFDGGLTIRHRGAPIPSLPYVGMTVGMLRDRGVRIDTPEADTWVVHPGSIAAQDEAIEPDLMNASAFLCAALVTGGRIETAWPERTLQAADGVLAALEAFGATIDRSPGRVTVTGRVRGADIDLAEVAELTCVLAAVACLADGPSRLRGVGHIRGHETDRLAALASELSALGADVRETDDGLAITPGPLRGATFRTYADHRMAHAAAVVGLGVPGVELDDVDCTTKTMPDFPGLWAAMLGA</sequence>
<gene>
    <name evidence="7 9" type="primary">aroA</name>
    <name evidence="9" type="ORF">ET996_06530</name>
</gene>
<evidence type="ECO:0000256" key="6">
    <source>
        <dbReference type="ARBA" id="ARBA00044633"/>
    </source>
</evidence>
<comment type="pathway">
    <text evidence="1 7">Metabolic intermediate biosynthesis; chorismate biosynthesis; chorismate from D-erythrose 4-phosphate and phosphoenolpyruvate: step 6/7.</text>
</comment>
<reference evidence="9 10" key="1">
    <citation type="submission" date="2019-01" db="EMBL/GenBank/DDBJ databases">
        <title>Lactibacter flavus gen. nov., sp. nov., a novel bacterium of the family Propionibacteriaceae isolated from raw milk and dairy products.</title>
        <authorList>
            <person name="Huptas C."/>
            <person name="Wenning M."/>
            <person name="Breitenwieser F."/>
            <person name="Doll E."/>
            <person name="Von Neubeck M."/>
            <person name="Busse H.-J."/>
            <person name="Scherer S."/>
        </authorList>
    </citation>
    <scope>NUCLEOTIDE SEQUENCE [LARGE SCALE GENOMIC DNA]</scope>
    <source>
        <strain evidence="9 10">DSM 22130</strain>
    </source>
</reference>
<feature type="binding site" evidence="7">
    <location>
        <position position="401"/>
    </location>
    <ligand>
        <name>phosphoenolpyruvate</name>
        <dbReference type="ChEBI" id="CHEBI:58702"/>
    </ligand>
</feature>
<dbReference type="GO" id="GO:0009073">
    <property type="term" value="P:aromatic amino acid family biosynthetic process"/>
    <property type="evidence" value="ECO:0007669"/>
    <property type="project" value="UniProtKB-KW"/>
</dbReference>
<comment type="subunit">
    <text evidence="7">Monomer.</text>
</comment>
<feature type="binding site" evidence="7">
    <location>
        <position position="120"/>
    </location>
    <ligand>
        <name>phosphoenolpyruvate</name>
        <dbReference type="ChEBI" id="CHEBI:58702"/>
    </ligand>
</feature>
<evidence type="ECO:0000256" key="2">
    <source>
        <dbReference type="ARBA" id="ARBA00009948"/>
    </source>
</evidence>
<feature type="active site" description="Proton acceptor" evidence="7">
    <location>
        <position position="304"/>
    </location>
</feature>
<evidence type="ECO:0000256" key="4">
    <source>
        <dbReference type="ARBA" id="ARBA00022679"/>
    </source>
</evidence>
<dbReference type="EC" id="2.5.1.19" evidence="7"/>
<feature type="binding site" evidence="7">
    <location>
        <position position="163"/>
    </location>
    <ligand>
        <name>3-phosphoshikimate</name>
        <dbReference type="ChEBI" id="CHEBI:145989"/>
    </ligand>
</feature>
<dbReference type="InterPro" id="IPR013792">
    <property type="entry name" value="RNA3'P_cycl/enolpyr_Trfase_a/b"/>
</dbReference>
<dbReference type="AlphaFoldDB" id="A0A4Q9KKZ2"/>
<keyword evidence="10" id="KW-1185">Reference proteome</keyword>
<feature type="binding site" evidence="7">
    <location>
        <position position="335"/>
    </location>
    <ligand>
        <name>phosphoenolpyruvate</name>
        <dbReference type="ChEBI" id="CHEBI:58702"/>
    </ligand>
</feature>
<keyword evidence="3 7" id="KW-0028">Amino-acid biosynthesis</keyword>
<dbReference type="Gene3D" id="3.65.10.10">
    <property type="entry name" value="Enolpyruvate transferase domain"/>
    <property type="match status" value="2"/>
</dbReference>
<feature type="binding site" evidence="7">
    <location>
        <position position="28"/>
    </location>
    <ligand>
        <name>3-phosphoshikimate</name>
        <dbReference type="ChEBI" id="CHEBI:145989"/>
    </ligand>
</feature>
<comment type="similarity">
    <text evidence="2 7">Belongs to the EPSP synthase family.</text>
</comment>